<evidence type="ECO:0000256" key="1">
    <source>
        <dbReference type="ARBA" id="ARBA00001971"/>
    </source>
</evidence>
<comment type="cofactor">
    <cofactor evidence="1 13">
        <name>heme</name>
        <dbReference type="ChEBI" id="CHEBI:30413"/>
    </cofactor>
</comment>
<accession>A0AAD8A840</accession>
<dbReference type="SUPFAM" id="SSF48264">
    <property type="entry name" value="Cytochrome P450"/>
    <property type="match status" value="1"/>
</dbReference>
<evidence type="ECO:0000256" key="4">
    <source>
        <dbReference type="ARBA" id="ARBA00010617"/>
    </source>
</evidence>
<dbReference type="GO" id="GO:0005506">
    <property type="term" value="F:iron ion binding"/>
    <property type="evidence" value="ECO:0007669"/>
    <property type="project" value="InterPro"/>
</dbReference>
<dbReference type="Proteomes" id="UP001233999">
    <property type="component" value="Unassembled WGS sequence"/>
</dbReference>
<dbReference type="GO" id="GO:0016705">
    <property type="term" value="F:oxidoreductase activity, acting on paired donors, with incorporation or reduction of molecular oxygen"/>
    <property type="evidence" value="ECO:0007669"/>
    <property type="project" value="InterPro"/>
</dbReference>
<sequence length="459" mass="52693">MAVLDWLLDSVALVLGLLHLFVARNFLYWKDKGVPHLHPRPLVGNLMSLVTLKDSPAVFLQRIHQAAGAHPYFGFFIFGRPALLVRDPNLLQNILVKDFANFTDRVTSSDRLKDPVGAGNLFCLKGTRWRHIRTNVTPTFSSSRLKVMFWRILDSAQQTRDYILRKDNKTVDVKNFFTKAILDSSCSTMFGIESRTLHNPLSEFRYYEKKIMRWTPYRALEVLAHFFCPALLDVLDARLFHRDSTTFLSRAFSESMSAREESGIFRSDLVDTLVSLKKQEDEVLGQALLFFVAGSETTEDIQMRLRSEIRNVLEHHKGKVTYEAVQDMKYLHMVVSGYVKTITLIFHNRMSLHDYCVPGTNLVIERGTPVYVSLLGLHRDPAYHDNPLKFDPERFSKDKNCVGLRLALLSVKVMLVVLLQIFRVVLDEKTPVPLVLSPYVLFLKNIGQLPLQFVPDVHI</sequence>
<evidence type="ECO:0000256" key="5">
    <source>
        <dbReference type="ARBA" id="ARBA00022617"/>
    </source>
</evidence>
<reference evidence="14" key="1">
    <citation type="journal article" date="2023" name="IScience">
        <title>Live-bearing cockroach genome reveals convergent evolutionary mechanisms linked to viviparity in insects and beyond.</title>
        <authorList>
            <person name="Fouks B."/>
            <person name="Harrison M.C."/>
            <person name="Mikhailova A.A."/>
            <person name="Marchal E."/>
            <person name="English S."/>
            <person name="Carruthers M."/>
            <person name="Jennings E.C."/>
            <person name="Chiamaka E.L."/>
            <person name="Frigard R.A."/>
            <person name="Pippel M."/>
            <person name="Attardo G.M."/>
            <person name="Benoit J.B."/>
            <person name="Bornberg-Bauer E."/>
            <person name="Tobe S.S."/>
        </authorList>
    </citation>
    <scope>NUCLEOTIDE SEQUENCE</scope>
    <source>
        <strain evidence="14">Stay&amp;Tobe</strain>
    </source>
</reference>
<keyword evidence="15" id="KW-1185">Reference proteome</keyword>
<keyword evidence="6 13" id="KW-0479">Metal-binding</keyword>
<comment type="similarity">
    <text evidence="4">Belongs to the cytochrome P450 family.</text>
</comment>
<dbReference type="InterPro" id="IPR001128">
    <property type="entry name" value="Cyt_P450"/>
</dbReference>
<evidence type="ECO:0000256" key="2">
    <source>
        <dbReference type="ARBA" id="ARBA00004174"/>
    </source>
</evidence>
<dbReference type="GO" id="GO:0020037">
    <property type="term" value="F:heme binding"/>
    <property type="evidence" value="ECO:0007669"/>
    <property type="project" value="InterPro"/>
</dbReference>
<name>A0AAD8A840_DIPPU</name>
<evidence type="ECO:0008006" key="16">
    <source>
        <dbReference type="Google" id="ProtNLM"/>
    </source>
</evidence>
<protein>
    <recommendedName>
        <fullName evidence="16">Cytochrome P450</fullName>
    </recommendedName>
</protein>
<comment type="subcellular location">
    <subcellularLocation>
        <location evidence="3">Endoplasmic reticulum membrane</location>
        <topology evidence="3">Peripheral membrane protein</topology>
    </subcellularLocation>
    <subcellularLocation>
        <location evidence="2">Microsome membrane</location>
        <topology evidence="2">Peripheral membrane protein</topology>
    </subcellularLocation>
</comment>
<evidence type="ECO:0000256" key="12">
    <source>
        <dbReference type="ARBA" id="ARBA00023136"/>
    </source>
</evidence>
<dbReference type="GO" id="GO:0004497">
    <property type="term" value="F:monooxygenase activity"/>
    <property type="evidence" value="ECO:0007669"/>
    <property type="project" value="UniProtKB-KW"/>
</dbReference>
<evidence type="ECO:0000256" key="8">
    <source>
        <dbReference type="ARBA" id="ARBA00022848"/>
    </source>
</evidence>
<dbReference type="PANTHER" id="PTHR24292">
    <property type="entry name" value="CYTOCHROME P450"/>
    <property type="match status" value="1"/>
</dbReference>
<keyword evidence="7" id="KW-0256">Endoplasmic reticulum</keyword>
<keyword evidence="10 13" id="KW-0408">Iron</keyword>
<dbReference type="GO" id="GO:0005789">
    <property type="term" value="C:endoplasmic reticulum membrane"/>
    <property type="evidence" value="ECO:0007669"/>
    <property type="project" value="UniProtKB-SubCell"/>
</dbReference>
<evidence type="ECO:0000256" key="6">
    <source>
        <dbReference type="ARBA" id="ARBA00022723"/>
    </source>
</evidence>
<comment type="caution">
    <text evidence="14">The sequence shown here is derived from an EMBL/GenBank/DDBJ whole genome shotgun (WGS) entry which is preliminary data.</text>
</comment>
<dbReference type="Pfam" id="PF00067">
    <property type="entry name" value="p450"/>
    <property type="match status" value="1"/>
</dbReference>
<dbReference type="PRINTS" id="PR00464">
    <property type="entry name" value="EP450II"/>
</dbReference>
<proteinExistence type="inferred from homology"/>
<dbReference type="AlphaFoldDB" id="A0AAD8A840"/>
<keyword evidence="11" id="KW-0503">Monooxygenase</keyword>
<evidence type="ECO:0000313" key="15">
    <source>
        <dbReference type="Proteomes" id="UP001233999"/>
    </source>
</evidence>
<evidence type="ECO:0000256" key="13">
    <source>
        <dbReference type="PIRSR" id="PIRSR602402-1"/>
    </source>
</evidence>
<keyword evidence="12" id="KW-0472">Membrane</keyword>
<reference evidence="14" key="2">
    <citation type="submission" date="2023-05" db="EMBL/GenBank/DDBJ databases">
        <authorList>
            <person name="Fouks B."/>
        </authorList>
    </citation>
    <scope>NUCLEOTIDE SEQUENCE</scope>
    <source>
        <strain evidence="14">Stay&amp;Tobe</strain>
        <tissue evidence="14">Testes</tissue>
    </source>
</reference>
<dbReference type="InterPro" id="IPR050476">
    <property type="entry name" value="Insect_CytP450_Detox"/>
</dbReference>
<feature type="binding site" description="axial binding residue" evidence="13">
    <location>
        <position position="401"/>
    </location>
    <ligand>
        <name>heme</name>
        <dbReference type="ChEBI" id="CHEBI:30413"/>
    </ligand>
    <ligandPart>
        <name>Fe</name>
        <dbReference type="ChEBI" id="CHEBI:18248"/>
    </ligandPart>
</feature>
<dbReference type="CDD" id="cd11056">
    <property type="entry name" value="CYP6-like"/>
    <property type="match status" value="1"/>
</dbReference>
<evidence type="ECO:0000256" key="10">
    <source>
        <dbReference type="ARBA" id="ARBA00023004"/>
    </source>
</evidence>
<dbReference type="InterPro" id="IPR002402">
    <property type="entry name" value="Cyt_P450_E_grp-II"/>
</dbReference>
<dbReference type="PANTHER" id="PTHR24292:SF45">
    <property type="entry name" value="CYTOCHROME P450 6G1-RELATED"/>
    <property type="match status" value="1"/>
</dbReference>
<evidence type="ECO:0000256" key="3">
    <source>
        <dbReference type="ARBA" id="ARBA00004406"/>
    </source>
</evidence>
<keyword evidence="5 13" id="KW-0349">Heme</keyword>
<organism evidence="14 15">
    <name type="scientific">Diploptera punctata</name>
    <name type="common">Pacific beetle cockroach</name>
    <dbReference type="NCBI Taxonomy" id="6984"/>
    <lineage>
        <taxon>Eukaryota</taxon>
        <taxon>Metazoa</taxon>
        <taxon>Ecdysozoa</taxon>
        <taxon>Arthropoda</taxon>
        <taxon>Hexapoda</taxon>
        <taxon>Insecta</taxon>
        <taxon>Pterygota</taxon>
        <taxon>Neoptera</taxon>
        <taxon>Polyneoptera</taxon>
        <taxon>Dictyoptera</taxon>
        <taxon>Blattodea</taxon>
        <taxon>Blaberoidea</taxon>
        <taxon>Blaberidae</taxon>
        <taxon>Diplopterinae</taxon>
        <taxon>Diploptera</taxon>
    </lineage>
</organism>
<dbReference type="EMBL" id="JASPKZ010003064">
    <property type="protein sequence ID" value="KAJ9594232.1"/>
    <property type="molecule type" value="Genomic_DNA"/>
</dbReference>
<gene>
    <name evidence="14" type="ORF">L9F63_014392</name>
</gene>
<evidence type="ECO:0000256" key="9">
    <source>
        <dbReference type="ARBA" id="ARBA00023002"/>
    </source>
</evidence>
<keyword evidence="9" id="KW-0560">Oxidoreductase</keyword>
<dbReference type="Gene3D" id="1.10.630.10">
    <property type="entry name" value="Cytochrome P450"/>
    <property type="match status" value="1"/>
</dbReference>
<evidence type="ECO:0000256" key="11">
    <source>
        <dbReference type="ARBA" id="ARBA00023033"/>
    </source>
</evidence>
<evidence type="ECO:0000313" key="14">
    <source>
        <dbReference type="EMBL" id="KAJ9594232.1"/>
    </source>
</evidence>
<dbReference type="InterPro" id="IPR036396">
    <property type="entry name" value="Cyt_P450_sf"/>
</dbReference>
<evidence type="ECO:0000256" key="7">
    <source>
        <dbReference type="ARBA" id="ARBA00022824"/>
    </source>
</evidence>
<keyword evidence="8" id="KW-0492">Microsome</keyword>